<protein>
    <recommendedName>
        <fullName evidence="4">DUF2690 domain-containing protein</fullName>
    </recommendedName>
</protein>
<keyword evidence="1" id="KW-1133">Transmembrane helix</keyword>
<evidence type="ECO:0000313" key="3">
    <source>
        <dbReference type="Proteomes" id="UP000248706"/>
    </source>
</evidence>
<sequence>MSTTCVPSISLSFRSRASRWTRLLLPGLLFVVTVSLLFLGSLLFLTPTPPSFARAASFETCATVPPREKPTFCNGADPIQGGCASDAETVTEEPILDGSEQIGLAQMRHSPSCNTYWGRGFSFLSGKSMTVFIPELGTGGNASFLSTTPEIYSNMIYATIPTVTIGIIIGPTRVVLATIPGVNLRA</sequence>
<reference evidence="2 3" key="1">
    <citation type="submission" date="2016-08" db="EMBL/GenBank/DDBJ databases">
        <title>Analysis of Carbohydrate Active Enzymes in Thermogemmatispora T81 Reveals Carbohydrate Degradation Ability.</title>
        <authorList>
            <person name="Tomazini A."/>
            <person name="Lal S."/>
            <person name="Stott M."/>
            <person name="Henrissat B."/>
            <person name="Polikarpov I."/>
            <person name="Sparling R."/>
            <person name="Levin D.B."/>
        </authorList>
    </citation>
    <scope>NUCLEOTIDE SEQUENCE [LARGE SCALE GENOMIC DNA]</scope>
    <source>
        <strain evidence="2 3">T81</strain>
    </source>
</reference>
<evidence type="ECO:0000313" key="2">
    <source>
        <dbReference type="EMBL" id="RAQ98532.1"/>
    </source>
</evidence>
<gene>
    <name evidence="2" type="ORF">A4R35_23530</name>
</gene>
<keyword evidence="1" id="KW-0472">Membrane</keyword>
<dbReference type="OrthoDB" id="2863790at2"/>
<organism evidence="2 3">
    <name type="scientific">Thermogemmatispora tikiterensis</name>
    <dbReference type="NCBI Taxonomy" id="1825093"/>
    <lineage>
        <taxon>Bacteria</taxon>
        <taxon>Bacillati</taxon>
        <taxon>Chloroflexota</taxon>
        <taxon>Ktedonobacteria</taxon>
        <taxon>Thermogemmatisporales</taxon>
        <taxon>Thermogemmatisporaceae</taxon>
        <taxon>Thermogemmatispora</taxon>
    </lineage>
</organism>
<accession>A0A328VQT4</accession>
<dbReference type="EMBL" id="MCIF01000002">
    <property type="protein sequence ID" value="RAQ98532.1"/>
    <property type="molecule type" value="Genomic_DNA"/>
</dbReference>
<feature type="transmembrane region" description="Helical" evidence="1">
    <location>
        <begin position="23"/>
        <end position="45"/>
    </location>
</feature>
<evidence type="ECO:0008006" key="4">
    <source>
        <dbReference type="Google" id="ProtNLM"/>
    </source>
</evidence>
<comment type="caution">
    <text evidence="2">The sequence shown here is derived from an EMBL/GenBank/DDBJ whole genome shotgun (WGS) entry which is preliminary data.</text>
</comment>
<keyword evidence="1" id="KW-0812">Transmembrane</keyword>
<dbReference type="InterPro" id="IPR021224">
    <property type="entry name" value="DUF2690"/>
</dbReference>
<dbReference type="RefSeq" id="WP_112433891.1">
    <property type="nucleotide sequence ID" value="NZ_MCIF01000002.1"/>
</dbReference>
<dbReference type="Pfam" id="PF10901">
    <property type="entry name" value="DUF2690"/>
    <property type="match status" value="1"/>
</dbReference>
<dbReference type="Proteomes" id="UP000248706">
    <property type="component" value="Unassembled WGS sequence"/>
</dbReference>
<dbReference type="AlphaFoldDB" id="A0A328VQT4"/>
<proteinExistence type="predicted"/>
<name>A0A328VQT4_9CHLR</name>
<evidence type="ECO:0000256" key="1">
    <source>
        <dbReference type="SAM" id="Phobius"/>
    </source>
</evidence>
<keyword evidence="3" id="KW-1185">Reference proteome</keyword>